<comment type="caution">
    <text evidence="2">The sequence shown here is derived from an EMBL/GenBank/DDBJ whole genome shotgun (WGS) entry which is preliminary data.</text>
</comment>
<evidence type="ECO:0000313" key="2">
    <source>
        <dbReference type="EMBL" id="NEC56649.1"/>
    </source>
</evidence>
<feature type="region of interest" description="Disordered" evidence="1">
    <location>
        <begin position="1"/>
        <end position="20"/>
    </location>
</feature>
<organism evidence="2 3">
    <name type="scientific">Amycolatopsis rubida</name>
    <dbReference type="NCBI Taxonomy" id="112413"/>
    <lineage>
        <taxon>Bacteria</taxon>
        <taxon>Bacillati</taxon>
        <taxon>Actinomycetota</taxon>
        <taxon>Actinomycetes</taxon>
        <taxon>Pseudonocardiales</taxon>
        <taxon>Pseudonocardiaceae</taxon>
        <taxon>Amycolatopsis</taxon>
    </lineage>
</organism>
<proteinExistence type="predicted"/>
<gene>
    <name evidence="2" type="ORF">G3I59_13880</name>
</gene>
<protein>
    <submittedName>
        <fullName evidence="2">Uncharacterized protein</fullName>
    </submittedName>
</protein>
<dbReference type="Proteomes" id="UP000470404">
    <property type="component" value="Unassembled WGS sequence"/>
</dbReference>
<evidence type="ECO:0000256" key="1">
    <source>
        <dbReference type="SAM" id="MobiDB-lite"/>
    </source>
</evidence>
<sequence>MATSEEIELRVESEDSARSAKRSAAAKRIGELAERRAAIVGELDDVERELGEVLLDSSAVIEIGELARFTDVPAADLTRWRENQLKSQKTRRAKRKKPTRASGPSTAPQQKPAVPRAPSTDKAVVPEESPRAREVAAKTPAGVS</sequence>
<feature type="compositionally biased region" description="Basic and acidic residues" evidence="1">
    <location>
        <begin position="124"/>
        <end position="136"/>
    </location>
</feature>
<feature type="region of interest" description="Disordered" evidence="1">
    <location>
        <begin position="80"/>
        <end position="144"/>
    </location>
</feature>
<name>A0ABX0BNT4_9PSEU</name>
<evidence type="ECO:0000313" key="3">
    <source>
        <dbReference type="Proteomes" id="UP000470404"/>
    </source>
</evidence>
<dbReference type="RefSeq" id="WP_161269431.1">
    <property type="nucleotide sequence ID" value="NZ_JAAGNC010000074.1"/>
</dbReference>
<feature type="compositionally biased region" description="Basic and acidic residues" evidence="1">
    <location>
        <begin position="7"/>
        <end position="18"/>
    </location>
</feature>
<feature type="compositionally biased region" description="Basic residues" evidence="1">
    <location>
        <begin position="88"/>
        <end position="99"/>
    </location>
</feature>
<keyword evidence="3" id="KW-1185">Reference proteome</keyword>
<dbReference type="EMBL" id="JAAGNC010000074">
    <property type="protein sequence ID" value="NEC56649.1"/>
    <property type="molecule type" value="Genomic_DNA"/>
</dbReference>
<accession>A0ABX0BNT4</accession>
<reference evidence="2 3" key="1">
    <citation type="submission" date="2020-01" db="EMBL/GenBank/DDBJ databases">
        <title>Insect and environment-associated Actinomycetes.</title>
        <authorList>
            <person name="Currrie C."/>
            <person name="Chevrette M."/>
            <person name="Carlson C."/>
            <person name="Stubbendieck R."/>
            <person name="Wendt-Pienkowski E."/>
        </authorList>
    </citation>
    <scope>NUCLEOTIDE SEQUENCE [LARGE SCALE GENOMIC DNA]</scope>
    <source>
        <strain evidence="2 3">SID8386</strain>
    </source>
</reference>